<dbReference type="KEGG" id="hth:HTH_1467"/>
<gene>
    <name evidence="2" type="ordered locus">HTH_1467</name>
</gene>
<keyword evidence="1" id="KW-0812">Transmembrane</keyword>
<keyword evidence="1" id="KW-0472">Membrane</keyword>
<dbReference type="EMBL" id="AP011112">
    <property type="protein sequence ID" value="BAI69917.1"/>
    <property type="molecule type" value="Genomic_DNA"/>
</dbReference>
<name>D3DJB5_HYDTT</name>
<dbReference type="eggNOG" id="COG3166">
    <property type="taxonomic scope" value="Bacteria"/>
</dbReference>
<accession>D3DJB5</accession>
<reference evidence="2 3" key="1">
    <citation type="journal article" date="2010" name="J. Bacteriol.">
        <title>Complete genome sequence of the thermophilic, obligately chemolithoautotrophic hydrogen-oxidizing bacterium Hydrogenobacter thermophilus TK-6.</title>
        <authorList>
            <person name="Arai H."/>
            <person name="Kanbe H."/>
            <person name="Ishii M."/>
            <person name="Igarashi Y."/>
        </authorList>
    </citation>
    <scope>NUCLEOTIDE SEQUENCE [LARGE SCALE GENOMIC DNA]</scope>
    <source>
        <strain evidence="3">DSM 6534 / IAM 12695 / TK-6 [Tokyo]</strain>
    </source>
</reference>
<evidence type="ECO:0000313" key="3">
    <source>
        <dbReference type="Proteomes" id="UP000002574"/>
    </source>
</evidence>
<evidence type="ECO:0000256" key="1">
    <source>
        <dbReference type="SAM" id="Phobius"/>
    </source>
</evidence>
<evidence type="ECO:0000313" key="2">
    <source>
        <dbReference type="EMBL" id="BAI69917.1"/>
    </source>
</evidence>
<organism evidence="2 3">
    <name type="scientific">Hydrogenobacter thermophilus (strain DSM 6534 / IAM 12695 / TK-6)</name>
    <dbReference type="NCBI Taxonomy" id="608538"/>
    <lineage>
        <taxon>Bacteria</taxon>
        <taxon>Pseudomonadati</taxon>
        <taxon>Aquificota</taxon>
        <taxon>Aquificia</taxon>
        <taxon>Aquificales</taxon>
        <taxon>Aquificaceae</taxon>
        <taxon>Hydrogenobacter</taxon>
    </lineage>
</organism>
<feature type="transmembrane region" description="Helical" evidence="1">
    <location>
        <begin position="210"/>
        <end position="230"/>
    </location>
</feature>
<keyword evidence="3" id="KW-1185">Reference proteome</keyword>
<dbReference type="Proteomes" id="UP000002574">
    <property type="component" value="Chromosome"/>
</dbReference>
<dbReference type="AlphaFoldDB" id="D3DJB5"/>
<dbReference type="RefSeq" id="WP_012964097.1">
    <property type="nucleotide sequence ID" value="NC_013799.1"/>
</dbReference>
<dbReference type="STRING" id="608538.HTH_1467"/>
<keyword evidence="1" id="KW-1133">Transmembrane helix</keyword>
<sequence>MKFRKENIGIELTRGGIYACSHEGRFRITSFEELKKVSVGKSLGVAIGRDVLFVRKYSFPVEALEDIKEAVILNIEEIFPLKEPLTVSVLPLEASEKEVECLIFAIPQSLYDELLSLPNLRFLVPSPALYRYLGDGLFYRNLREGLYEKVLIKDGKLTDTVLSEKADGKVIEDEYSVACLALEALLKGEPLEPVFYDRRRFFPIKIGKRYLYTAAGVFIFLLLGLGAMAYDLYYLKGKLNRVNEEIEKLQPLADRYETKLKEVNAKRTVLQLLKGESFLKAFANLVEVLPAKTKIVNLYYDGKSITIEGYTPSLSLLTQSLQGKYKDVQVQSSQLNPPYGQPFKIRVGL</sequence>
<dbReference type="KEGG" id="hte:Hydth_1455"/>
<proteinExistence type="predicted"/>
<protein>
    <submittedName>
        <fullName evidence="2">Uncharacterized protein</fullName>
    </submittedName>
</protein>
<dbReference type="OrthoDB" id="9941934at2"/>